<evidence type="ECO:0000313" key="3">
    <source>
        <dbReference type="EMBL" id="KAF1972342.1"/>
    </source>
</evidence>
<dbReference type="Proteomes" id="UP000800036">
    <property type="component" value="Unassembled WGS sequence"/>
</dbReference>
<evidence type="ECO:0000256" key="2">
    <source>
        <dbReference type="SAM" id="SignalP"/>
    </source>
</evidence>
<name>A0A6A5V8H8_9PLEO</name>
<keyword evidence="4" id="KW-1185">Reference proteome</keyword>
<evidence type="ECO:0000256" key="1">
    <source>
        <dbReference type="SAM" id="MobiDB-lite"/>
    </source>
</evidence>
<feature type="compositionally biased region" description="Polar residues" evidence="1">
    <location>
        <begin position="86"/>
        <end position="104"/>
    </location>
</feature>
<gene>
    <name evidence="3" type="ORF">BU23DRAFT_555139</name>
</gene>
<feature type="signal peptide" evidence="2">
    <location>
        <begin position="1"/>
        <end position="20"/>
    </location>
</feature>
<feature type="region of interest" description="Disordered" evidence="1">
    <location>
        <begin position="86"/>
        <end position="105"/>
    </location>
</feature>
<evidence type="ECO:0000313" key="4">
    <source>
        <dbReference type="Proteomes" id="UP000800036"/>
    </source>
</evidence>
<dbReference type="EMBL" id="ML976687">
    <property type="protein sequence ID" value="KAF1972342.1"/>
    <property type="molecule type" value="Genomic_DNA"/>
</dbReference>
<organism evidence="3 4">
    <name type="scientific">Bimuria novae-zelandiae CBS 107.79</name>
    <dbReference type="NCBI Taxonomy" id="1447943"/>
    <lineage>
        <taxon>Eukaryota</taxon>
        <taxon>Fungi</taxon>
        <taxon>Dikarya</taxon>
        <taxon>Ascomycota</taxon>
        <taxon>Pezizomycotina</taxon>
        <taxon>Dothideomycetes</taxon>
        <taxon>Pleosporomycetidae</taxon>
        <taxon>Pleosporales</taxon>
        <taxon>Massarineae</taxon>
        <taxon>Didymosphaeriaceae</taxon>
        <taxon>Bimuria</taxon>
    </lineage>
</organism>
<reference evidence="3" key="1">
    <citation type="journal article" date="2020" name="Stud. Mycol.">
        <title>101 Dothideomycetes genomes: a test case for predicting lifestyles and emergence of pathogens.</title>
        <authorList>
            <person name="Haridas S."/>
            <person name="Albert R."/>
            <person name="Binder M."/>
            <person name="Bloem J."/>
            <person name="Labutti K."/>
            <person name="Salamov A."/>
            <person name="Andreopoulos B."/>
            <person name="Baker S."/>
            <person name="Barry K."/>
            <person name="Bills G."/>
            <person name="Bluhm B."/>
            <person name="Cannon C."/>
            <person name="Castanera R."/>
            <person name="Culley D."/>
            <person name="Daum C."/>
            <person name="Ezra D."/>
            <person name="Gonzalez J."/>
            <person name="Henrissat B."/>
            <person name="Kuo A."/>
            <person name="Liang C."/>
            <person name="Lipzen A."/>
            <person name="Lutzoni F."/>
            <person name="Magnuson J."/>
            <person name="Mondo S."/>
            <person name="Nolan M."/>
            <person name="Ohm R."/>
            <person name="Pangilinan J."/>
            <person name="Park H.-J."/>
            <person name="Ramirez L."/>
            <person name="Alfaro M."/>
            <person name="Sun H."/>
            <person name="Tritt A."/>
            <person name="Yoshinaga Y."/>
            <person name="Zwiers L.-H."/>
            <person name="Turgeon B."/>
            <person name="Goodwin S."/>
            <person name="Spatafora J."/>
            <person name="Crous P."/>
            <person name="Grigoriev I."/>
        </authorList>
    </citation>
    <scope>NUCLEOTIDE SEQUENCE</scope>
    <source>
        <strain evidence="3">CBS 107.79</strain>
    </source>
</reference>
<dbReference type="AlphaFoldDB" id="A0A6A5V8H8"/>
<sequence length="112" mass="12390">MRGLHVLLAVLSLLSALCAGDAVGDLQTKGIPVIDAAIANSTTCTKDKVKVRKEWYILFWIQRCQRIEQDPNKVLVRSFGPHTNVRSFETTRTGASSNSPTNVRPNVRIKLS</sequence>
<accession>A0A6A5V8H8</accession>
<proteinExistence type="predicted"/>
<feature type="chain" id="PRO_5025409935" evidence="2">
    <location>
        <begin position="21"/>
        <end position="112"/>
    </location>
</feature>
<keyword evidence="2" id="KW-0732">Signal</keyword>
<protein>
    <submittedName>
        <fullName evidence="3">Uncharacterized protein</fullName>
    </submittedName>
</protein>